<feature type="domain" description="Histone deacetylase" evidence="2">
    <location>
        <begin position="22"/>
        <end position="300"/>
    </location>
</feature>
<dbReference type="Gene3D" id="3.40.800.20">
    <property type="entry name" value="Histone deacetylase domain"/>
    <property type="match status" value="1"/>
</dbReference>
<dbReference type="STRING" id="329726.AM1_5428"/>
<dbReference type="PRINTS" id="PR01270">
    <property type="entry name" value="HDASUPER"/>
</dbReference>
<dbReference type="GO" id="GO:0040029">
    <property type="term" value="P:epigenetic regulation of gene expression"/>
    <property type="evidence" value="ECO:0007669"/>
    <property type="project" value="TreeGrafter"/>
</dbReference>
<dbReference type="PANTHER" id="PTHR10625">
    <property type="entry name" value="HISTONE DEACETYLASE HDAC1-RELATED"/>
    <property type="match status" value="1"/>
</dbReference>
<keyword evidence="4" id="KW-1185">Reference proteome</keyword>
<dbReference type="EMBL" id="CP000828">
    <property type="protein sequence ID" value="ABW30384.1"/>
    <property type="molecule type" value="Genomic_DNA"/>
</dbReference>
<sequence length="308" mass="33817">MSHMLPIVYSDRFLEHLTGPYHPEKPERLTAIKTALEQASWADQLQWLLPTPITQRDPLEWINRVHTADYIQQVQSLAKSGGGYLDPDTVVSPQSYEVALLAVNAWMDGVDLVLSRQSPAFVLARPPGHHAVQETGMGFCLFSNAAIAAYYALTQPGIERVAILDWDVHHGNGTQAIVESHAQIAYCSLHQSPCYPGTGTAGETGLHGNVLNLPMRAGSTLADYEPQFKDKIMPFFQDFNPDLLLVSAGYDANAADPLAGIHLAPQDYGVFTQYCRQLTSKILFGLEGGYDLSALAQSVFFTLEVCLK</sequence>
<dbReference type="SUPFAM" id="SSF52768">
    <property type="entry name" value="Arginase/deacetylase"/>
    <property type="match status" value="1"/>
</dbReference>
<dbReference type="GO" id="GO:0004407">
    <property type="term" value="F:histone deacetylase activity"/>
    <property type="evidence" value="ECO:0007669"/>
    <property type="project" value="TreeGrafter"/>
</dbReference>
<dbReference type="HOGENOM" id="CLU_007727_8_1_3"/>
<evidence type="ECO:0000259" key="2">
    <source>
        <dbReference type="Pfam" id="PF00850"/>
    </source>
</evidence>
<name>B0CCU2_ACAM1</name>
<organism evidence="3 4">
    <name type="scientific">Acaryochloris marina (strain MBIC 11017)</name>
    <dbReference type="NCBI Taxonomy" id="329726"/>
    <lineage>
        <taxon>Bacteria</taxon>
        <taxon>Bacillati</taxon>
        <taxon>Cyanobacteriota</taxon>
        <taxon>Cyanophyceae</taxon>
        <taxon>Acaryochloridales</taxon>
        <taxon>Acaryochloridaceae</taxon>
        <taxon>Acaryochloris</taxon>
    </lineage>
</organism>
<dbReference type="InterPro" id="IPR037138">
    <property type="entry name" value="His_deacetylse_dom_sf"/>
</dbReference>
<dbReference type="PANTHER" id="PTHR10625:SF10">
    <property type="entry name" value="HISTONE DEACETYLASE HDAC1"/>
    <property type="match status" value="1"/>
</dbReference>
<dbReference type="Proteomes" id="UP000000268">
    <property type="component" value="Chromosome"/>
</dbReference>
<dbReference type="eggNOG" id="COG0123">
    <property type="taxonomic scope" value="Bacteria"/>
</dbReference>
<dbReference type="InterPro" id="IPR000286">
    <property type="entry name" value="HDACs"/>
</dbReference>
<proteinExistence type="inferred from homology"/>
<dbReference type="KEGG" id="amr:AM1_5428"/>
<comment type="similarity">
    <text evidence="1">Belongs to the histone deacetylase family.</text>
</comment>
<reference evidence="3 4" key="1">
    <citation type="journal article" date="2008" name="Proc. Natl. Acad. Sci. U.S.A.">
        <title>Niche adaptation and genome expansion in the chlorophyll d-producing cyanobacterium Acaryochloris marina.</title>
        <authorList>
            <person name="Swingley W.D."/>
            <person name="Chen M."/>
            <person name="Cheung P.C."/>
            <person name="Conrad A.L."/>
            <person name="Dejesa L.C."/>
            <person name="Hao J."/>
            <person name="Honchak B.M."/>
            <person name="Karbach L.E."/>
            <person name="Kurdoglu A."/>
            <person name="Lahiri S."/>
            <person name="Mastrian S.D."/>
            <person name="Miyashita H."/>
            <person name="Page L."/>
            <person name="Ramakrishna P."/>
            <person name="Satoh S."/>
            <person name="Sattley W.M."/>
            <person name="Shimada Y."/>
            <person name="Taylor H.L."/>
            <person name="Tomo T."/>
            <person name="Tsuchiya T."/>
            <person name="Wang Z.T."/>
            <person name="Raymond J."/>
            <person name="Mimuro M."/>
            <person name="Blankenship R.E."/>
            <person name="Touchman J.W."/>
        </authorList>
    </citation>
    <scope>NUCLEOTIDE SEQUENCE [LARGE SCALE GENOMIC DNA]</scope>
    <source>
        <strain evidence="4">MBIC 11017</strain>
    </source>
</reference>
<gene>
    <name evidence="3" type="ordered locus">AM1_5428</name>
</gene>
<evidence type="ECO:0000313" key="3">
    <source>
        <dbReference type="EMBL" id="ABW30384.1"/>
    </source>
</evidence>
<dbReference type="CDD" id="cd09992">
    <property type="entry name" value="HDAC_classII"/>
    <property type="match status" value="1"/>
</dbReference>
<protein>
    <submittedName>
        <fullName evidence="3">Histone deacetylase family protein</fullName>
    </submittedName>
</protein>
<accession>B0CCU2</accession>
<dbReference type="InterPro" id="IPR023801">
    <property type="entry name" value="His_deacetylse_dom"/>
</dbReference>
<dbReference type="AlphaFoldDB" id="B0CCU2"/>
<evidence type="ECO:0000313" key="4">
    <source>
        <dbReference type="Proteomes" id="UP000000268"/>
    </source>
</evidence>
<evidence type="ECO:0000256" key="1">
    <source>
        <dbReference type="ARBA" id="ARBA00005947"/>
    </source>
</evidence>
<dbReference type="Pfam" id="PF00850">
    <property type="entry name" value="Hist_deacetyl"/>
    <property type="match status" value="1"/>
</dbReference>
<dbReference type="InterPro" id="IPR023696">
    <property type="entry name" value="Ureohydrolase_dom_sf"/>
</dbReference>